<dbReference type="SUPFAM" id="SSF48452">
    <property type="entry name" value="TPR-like"/>
    <property type="match status" value="1"/>
</dbReference>
<dbReference type="Pfam" id="PF24545">
    <property type="entry name" value="Ig_TPPC8_1st"/>
    <property type="match status" value="1"/>
</dbReference>
<dbReference type="InterPro" id="IPR058538">
    <property type="entry name" value="Ig_TPPC8_2nd"/>
</dbReference>
<dbReference type="EMBL" id="JBHFQA010000012">
    <property type="protein sequence ID" value="KAL2089408.1"/>
    <property type="molecule type" value="Genomic_DNA"/>
</dbReference>
<dbReference type="InterPro" id="IPR058540">
    <property type="entry name" value="Ig_TPPC8_3rd"/>
</dbReference>
<dbReference type="Proteomes" id="UP001591681">
    <property type="component" value="Unassembled WGS sequence"/>
</dbReference>
<feature type="domain" description="TPPC8 first Ig-like" evidence="4">
    <location>
        <begin position="739"/>
        <end position="970"/>
    </location>
</feature>
<dbReference type="Pfam" id="PF24542">
    <property type="entry name" value="Ig_TPPC8_C"/>
    <property type="match status" value="1"/>
</dbReference>
<dbReference type="InterPro" id="IPR024420">
    <property type="entry name" value="TRAPP_III_complex_Trs85"/>
</dbReference>
<comment type="caution">
    <text evidence="6">The sequence shown here is derived from an EMBL/GenBank/DDBJ whole genome shotgun (WGS) entry which is preliminary data.</text>
</comment>
<dbReference type="PANTHER" id="PTHR12975:SF6">
    <property type="entry name" value="TRAFFICKING PROTEIN PARTICLE COMPLEX SUBUNIT 8"/>
    <property type="match status" value="1"/>
</dbReference>
<evidence type="ECO:0000313" key="7">
    <source>
        <dbReference type="Proteomes" id="UP001591681"/>
    </source>
</evidence>
<evidence type="ECO:0000256" key="1">
    <source>
        <dbReference type="SAM" id="MobiDB-lite"/>
    </source>
</evidence>
<feature type="domain" description="TPPC8 C-terminal Ig-like" evidence="2">
    <location>
        <begin position="1416"/>
        <end position="1518"/>
    </location>
</feature>
<dbReference type="InterPro" id="IPR011990">
    <property type="entry name" value="TPR-like_helical_dom_sf"/>
</dbReference>
<accession>A0ABD1JRA9</accession>
<feature type="compositionally biased region" description="Basic and acidic residues" evidence="1">
    <location>
        <begin position="931"/>
        <end position="946"/>
    </location>
</feature>
<dbReference type="InterPro" id="IPR057651">
    <property type="entry name" value="Ig_TPPC8_C"/>
</dbReference>
<feature type="region of interest" description="Disordered" evidence="1">
    <location>
        <begin position="283"/>
        <end position="371"/>
    </location>
</feature>
<dbReference type="Pfam" id="PF12739">
    <property type="entry name" value="TRAPPC-Trs85"/>
    <property type="match status" value="1"/>
</dbReference>
<evidence type="ECO:0000259" key="5">
    <source>
        <dbReference type="Pfam" id="PF24546"/>
    </source>
</evidence>
<reference evidence="6 7" key="1">
    <citation type="submission" date="2024-09" db="EMBL/GenBank/DDBJ databases">
        <title>A chromosome-level genome assembly of Gray's grenadier anchovy, Coilia grayii.</title>
        <authorList>
            <person name="Fu Z."/>
        </authorList>
    </citation>
    <scope>NUCLEOTIDE SEQUENCE [LARGE SCALE GENOMIC DNA]</scope>
    <source>
        <strain evidence="6">G4</strain>
        <tissue evidence="6">Muscle</tissue>
    </source>
</reference>
<name>A0ABD1JRA9_9TELE</name>
<evidence type="ECO:0000259" key="2">
    <source>
        <dbReference type="Pfam" id="PF24542"/>
    </source>
</evidence>
<feature type="region of interest" description="Disordered" evidence="1">
    <location>
        <begin position="926"/>
        <end position="946"/>
    </location>
</feature>
<feature type="compositionally biased region" description="Polar residues" evidence="1">
    <location>
        <begin position="290"/>
        <end position="304"/>
    </location>
</feature>
<gene>
    <name evidence="6" type="ORF">ACEWY4_014096</name>
</gene>
<evidence type="ECO:0000259" key="4">
    <source>
        <dbReference type="Pfam" id="PF24545"/>
    </source>
</evidence>
<dbReference type="Pfam" id="PF24546">
    <property type="entry name" value="Ig_TPPC8_3rd"/>
    <property type="match status" value="1"/>
</dbReference>
<evidence type="ECO:0000313" key="6">
    <source>
        <dbReference type="EMBL" id="KAL2089408.1"/>
    </source>
</evidence>
<evidence type="ECO:0000259" key="3">
    <source>
        <dbReference type="Pfam" id="PF24544"/>
    </source>
</evidence>
<proteinExistence type="predicted"/>
<evidence type="ECO:0008006" key="8">
    <source>
        <dbReference type="Google" id="ProtNLM"/>
    </source>
</evidence>
<dbReference type="PANTHER" id="PTHR12975">
    <property type="entry name" value="TRANSPORT PROTEIN TRAPP"/>
    <property type="match status" value="1"/>
</dbReference>
<dbReference type="InterPro" id="IPR058541">
    <property type="entry name" value="Ig_TPPC8_1st"/>
</dbReference>
<sequence>MAQCVQSVQEFIQDSFVPMVAVLCSEDAEKVTRKNNLNFPELLRPFCRLTSEGHLRDPNNQLVLVRSLRICVTGVNTRPLLASAVRTALGNAVATSQPPDTVSANIITAGDYDLNISDRSLKASVPWYSSWRDTLTQLSSSTHFTATTPWFEAYREIFLQSMPATEHEFLNHYLACMLVVSSTETVPLDQFLKLSQEQHKIQHSGEFTHPRWFIPNTLKYYVLLHDISDGDEQRAESVYEDMKQRYGSQVCYLLKINSRQGGAVGSEEQIPDPWSQYLQKPHTQEVYDDTASTNSVENDLNSSKMDGEDTAAKDAIPNSVDGHPLHLDQSAEPALPQQGSEAVDDVEARTAKTSASGAGGAGVAPTPPSGTHGAWLTLTDHDRIRQFIQEFTFRGLLPHIEKNIRQLNDQLVSRKGLSRSLFSATKKWFGGGKVPEKSISELKNTAGLLYPPEAPELQIRKMADLCFLVQHYELAYSCYHTAKKDFLSDQAMLYAAGALEMAAVSAFLQPGAPRPYPAHYMDTAIQTYRDVCKNMMLAERCALLSAEILKSQAKYSDAATLLIKMTSEDSDLRSALLLEQAAHCFINMRNPMVRKFAFHMILAGHRYSKAGQRRHALRCYCQALQVYRGKGWSLAEDHINFTIGRQSYTLQQPDNAAAAFRHILINESQQSSTQQAAFLREYLYVYKSASRSSEESESEGVLPQLPLPCLNSAHTRVFFGHERRLAEGEKQAATHVTLDQECDTDLSRLWIRLEEQVVAMVNRGVVPAAFQPTQACLSQHTDNLRCPMAVVEEPITVEVSFRNPLRVSLCLTGLSLLWKFTPKDFSRPPDHSQTSSQTITNEKEAFNLQIPPNTDIITTEVISEFNMSPEETKVARLKLLPHQTGELHILGVVYNLGTGDWGNSSAEGLPLGGLSVRGKQDLEIQGPRLNQTKEEKTSVKHGPDHRLDPIITPPMPLLEVFFLHFPTALLCGELRKAWVEFVNVSGVPLGGLRVASTHPHFFTLGARGQGHARTPLSPAASEHSSAYKTVSAPPSTVAKVTLVSPGEFGGSSVGGGGGGVPGVGGGLNGGLEGVPGGGGGGGGGSAGGTSGVVEVELPGQVLQPGEALQVPMWLRGPDTEGVHEIHFLFYYESTQKNGKLSHRVLRHTAVICAIRSLCVRATACRSNTLHALHTQALPGTPELPAASHSAQTAHSQDERASSMLVFVDVENINTSEVGVREFHIVQVSSSSRHWRLHTCINPAGDKDSKLGSRERGKLCFRASRCKPQEATSDAEDKLTFADLNLGNEQIVSSSTPCADFFFRRSPCLEQKRGGLVMGFAWGQMPALGRATDDNMAVVKKCSEVDLDLIVLWKAYVVEDNKQLILEGQLHVSLQTIGKEACSLTQREENQEMVLLKFKPDPPPPLARPSQEQLSHLIKTCLQYPQTYQHPFPQQSLCMVPVTLTLSNCSLAQVDVIIDLRHKSTSPESLDVCGVFVWLGQTQYKLQLAAQEVRCVRLRACFTQPGVYNLGTPRVFAKLAHSTNMYETSQQSALPALIIIDSV</sequence>
<protein>
    <recommendedName>
        <fullName evidence="8">Trafficking protein particle complex 8</fullName>
    </recommendedName>
</protein>
<keyword evidence="7" id="KW-1185">Reference proteome</keyword>
<feature type="domain" description="TPPC8 third Ig-like" evidence="5">
    <location>
        <begin position="1148"/>
        <end position="1372"/>
    </location>
</feature>
<organism evidence="6 7">
    <name type="scientific">Coilia grayii</name>
    <name type="common">Gray's grenadier anchovy</name>
    <dbReference type="NCBI Taxonomy" id="363190"/>
    <lineage>
        <taxon>Eukaryota</taxon>
        <taxon>Metazoa</taxon>
        <taxon>Chordata</taxon>
        <taxon>Craniata</taxon>
        <taxon>Vertebrata</taxon>
        <taxon>Euteleostomi</taxon>
        <taxon>Actinopterygii</taxon>
        <taxon>Neopterygii</taxon>
        <taxon>Teleostei</taxon>
        <taxon>Clupei</taxon>
        <taxon>Clupeiformes</taxon>
        <taxon>Clupeoidei</taxon>
        <taxon>Engraulidae</taxon>
        <taxon>Coilinae</taxon>
        <taxon>Coilia</taxon>
    </lineage>
</organism>
<feature type="domain" description="TPPC8 second Ig-like" evidence="3">
    <location>
        <begin position="971"/>
        <end position="1145"/>
    </location>
</feature>
<dbReference type="Pfam" id="PF24544">
    <property type="entry name" value="Ig_TPPC8_2nd"/>
    <property type="match status" value="1"/>
</dbReference>